<comment type="caution">
    <text evidence="2">The sequence shown here is derived from an EMBL/GenBank/DDBJ whole genome shotgun (WGS) entry which is preliminary data.</text>
</comment>
<sequence length="86" mass="8754">MPFAATKPTPGKVPGPRPAVTLAIAPSSRFQNTVAANEMPAPGASVTPPSIPLNRSGFSAALAATASAPTRNGRYSSLSVGRRQPR</sequence>
<gene>
    <name evidence="2" type="ORF">WR25_05074</name>
</gene>
<feature type="compositionally biased region" description="Polar residues" evidence="1">
    <location>
        <begin position="69"/>
        <end position="79"/>
    </location>
</feature>
<protein>
    <submittedName>
        <fullName evidence="2">Uncharacterized protein</fullName>
    </submittedName>
</protein>
<accession>A0A2A2M641</accession>
<evidence type="ECO:0000256" key="1">
    <source>
        <dbReference type="SAM" id="MobiDB-lite"/>
    </source>
</evidence>
<dbReference type="EMBL" id="LIAE01003955">
    <property type="protein sequence ID" value="PAV93833.1"/>
    <property type="molecule type" value="Genomic_DNA"/>
</dbReference>
<dbReference type="AlphaFoldDB" id="A0A2A2M641"/>
<evidence type="ECO:0000313" key="3">
    <source>
        <dbReference type="Proteomes" id="UP000218231"/>
    </source>
</evidence>
<reference evidence="2 3" key="1">
    <citation type="journal article" date="2017" name="Curr. Biol.">
        <title>Genome architecture and evolution of a unichromosomal asexual nematode.</title>
        <authorList>
            <person name="Fradin H."/>
            <person name="Zegar C."/>
            <person name="Gutwein M."/>
            <person name="Lucas J."/>
            <person name="Kovtun M."/>
            <person name="Corcoran D."/>
            <person name="Baugh L.R."/>
            <person name="Kiontke K."/>
            <person name="Gunsalus K."/>
            <person name="Fitch D.H."/>
            <person name="Piano F."/>
        </authorList>
    </citation>
    <scope>NUCLEOTIDE SEQUENCE [LARGE SCALE GENOMIC DNA]</scope>
    <source>
        <strain evidence="2">PF1309</strain>
    </source>
</reference>
<keyword evidence="3" id="KW-1185">Reference proteome</keyword>
<name>A0A2A2M641_9BILA</name>
<organism evidence="2 3">
    <name type="scientific">Diploscapter pachys</name>
    <dbReference type="NCBI Taxonomy" id="2018661"/>
    <lineage>
        <taxon>Eukaryota</taxon>
        <taxon>Metazoa</taxon>
        <taxon>Ecdysozoa</taxon>
        <taxon>Nematoda</taxon>
        <taxon>Chromadorea</taxon>
        <taxon>Rhabditida</taxon>
        <taxon>Rhabditina</taxon>
        <taxon>Rhabditomorpha</taxon>
        <taxon>Rhabditoidea</taxon>
        <taxon>Rhabditidae</taxon>
        <taxon>Diploscapter</taxon>
    </lineage>
</organism>
<evidence type="ECO:0000313" key="2">
    <source>
        <dbReference type="EMBL" id="PAV93833.1"/>
    </source>
</evidence>
<feature type="region of interest" description="Disordered" evidence="1">
    <location>
        <begin position="64"/>
        <end position="86"/>
    </location>
</feature>
<dbReference type="Proteomes" id="UP000218231">
    <property type="component" value="Unassembled WGS sequence"/>
</dbReference>
<proteinExistence type="predicted"/>